<keyword evidence="4" id="KW-1185">Reference proteome</keyword>
<gene>
    <name evidence="1" type="ORF">PFJ87_01g02130</name>
    <name evidence="2" type="ORF">PFJ87_02g00120</name>
    <name evidence="3" type="ORF">PFJ87_05g01980</name>
</gene>
<name>A0ABY8CP22_ENCHE</name>
<dbReference type="EMBL" id="CP119062">
    <property type="protein sequence ID" value="WEL37957.1"/>
    <property type="molecule type" value="Genomic_DNA"/>
</dbReference>
<evidence type="ECO:0000313" key="2">
    <source>
        <dbReference type="EMBL" id="WEL37976.1"/>
    </source>
</evidence>
<dbReference type="EMBL" id="CP119063">
    <property type="protein sequence ID" value="WEL37976.1"/>
    <property type="molecule type" value="Genomic_DNA"/>
</dbReference>
<dbReference type="Proteomes" id="UP001217963">
    <property type="component" value="Chromosome I"/>
</dbReference>
<organism evidence="3 4">
    <name type="scientific">Encephalitozoon hellem</name>
    <name type="common">Microsporidian parasite</name>
    <dbReference type="NCBI Taxonomy" id="27973"/>
    <lineage>
        <taxon>Eukaryota</taxon>
        <taxon>Fungi</taxon>
        <taxon>Fungi incertae sedis</taxon>
        <taxon>Microsporidia</taxon>
        <taxon>Unikaryonidae</taxon>
        <taxon>Encephalitozoon</taxon>
    </lineage>
</organism>
<proteinExistence type="predicted"/>
<reference evidence="3 4" key="1">
    <citation type="submission" date="2023-02" db="EMBL/GenBank/DDBJ databases">
        <title>Encephalitozoon hellem ATCC 50451 complete genome.</title>
        <authorList>
            <person name="Mascarenhas dos Santos A.C."/>
            <person name="Julian A.T."/>
            <person name="Pombert J.-F."/>
        </authorList>
    </citation>
    <scope>NUCLEOTIDE SEQUENCE [LARGE SCALE GENOMIC DNA]</scope>
    <source>
        <strain evidence="3 4">ATCC 50451</strain>
    </source>
</reference>
<accession>A0ABY8CP22</accession>
<evidence type="ECO:0000313" key="4">
    <source>
        <dbReference type="Proteomes" id="UP001217963"/>
    </source>
</evidence>
<protein>
    <submittedName>
        <fullName evidence="3">Uncharacterized protein</fullName>
    </submittedName>
</protein>
<dbReference type="Proteomes" id="UP001217963">
    <property type="component" value="Chromosome V"/>
</dbReference>
<evidence type="ECO:0000313" key="3">
    <source>
        <dbReference type="EMBL" id="WEL38727.1"/>
    </source>
</evidence>
<evidence type="ECO:0000313" key="1">
    <source>
        <dbReference type="EMBL" id="WEL37957.1"/>
    </source>
</evidence>
<dbReference type="Proteomes" id="UP001217963">
    <property type="component" value="Chromosome II"/>
</dbReference>
<sequence length="50" mass="5748">MAIAVRIHSNTRKSRSVSTHPVVAYPKLVDVRLREWTVCTGTIRLEEKEL</sequence>
<dbReference type="EMBL" id="CP119066">
    <property type="protein sequence ID" value="WEL38727.1"/>
    <property type="molecule type" value="Genomic_DNA"/>
</dbReference>